<dbReference type="KEGG" id="liu:OU989_23470"/>
<reference evidence="1" key="1">
    <citation type="submission" date="2022-11" db="EMBL/GenBank/DDBJ databases">
        <title>Lysinibacillus irui.</title>
        <authorList>
            <person name="Akintayo S.O."/>
        </authorList>
    </citation>
    <scope>NUCLEOTIDE SEQUENCE</scope>
    <source>
        <strain evidence="1">IRB4-01</strain>
        <plasmid evidence="1">unnamed</plasmid>
    </source>
</reference>
<accession>A0AAJ5UTP4</accession>
<geneLocation type="plasmid" evidence="1 2">
    <name>unnamed</name>
</geneLocation>
<dbReference type="Gene3D" id="3.40.50.300">
    <property type="entry name" value="P-loop containing nucleotide triphosphate hydrolases"/>
    <property type="match status" value="1"/>
</dbReference>
<protein>
    <recommendedName>
        <fullName evidence="3">DNA polymerase III subunit delta</fullName>
    </recommendedName>
</protein>
<name>A0AAJ5UTP4_9BACI</name>
<dbReference type="AlphaFoldDB" id="A0AAJ5UTP4"/>
<sequence length="293" mass="33838">MSKDLFENLIRTNRLNHAYFLEGGNEKFSLWLASKILCGGHDEECITCRRIFNHNHPDVIYIRPEGLDIKVDQIREIHEKAAYKSADGNGQVFIVQSADRMNIQASNAFLKFLEEPKQDVKILLLGQSKEGLIETIRSRVQVVKLDESDGFMNEAVSRGLMFKGLGIFEEIHVNVDQAEQYKDVADDWIKAIRDVLESSKLHAIQKVQLWEKQFENKEQRNICLRLIQSYVKALYAETKGTYHLWGNVPKYTWPELLTWGNAIDELSRSIYSNGHFTLQMESFLKKVCKNVGI</sequence>
<evidence type="ECO:0008006" key="3">
    <source>
        <dbReference type="Google" id="ProtNLM"/>
    </source>
</evidence>
<dbReference type="SUPFAM" id="SSF52540">
    <property type="entry name" value="P-loop containing nucleoside triphosphate hydrolases"/>
    <property type="match status" value="1"/>
</dbReference>
<gene>
    <name evidence="1" type="ORF">OU989_23470</name>
</gene>
<keyword evidence="1" id="KW-0614">Plasmid</keyword>
<dbReference type="GO" id="GO:0006261">
    <property type="term" value="P:DNA-templated DNA replication"/>
    <property type="evidence" value="ECO:0007669"/>
    <property type="project" value="TreeGrafter"/>
</dbReference>
<proteinExistence type="predicted"/>
<dbReference type="PANTHER" id="PTHR11669:SF8">
    <property type="entry name" value="DNA POLYMERASE III SUBUNIT DELTA"/>
    <property type="match status" value="1"/>
</dbReference>
<dbReference type="PANTHER" id="PTHR11669">
    <property type="entry name" value="REPLICATION FACTOR C / DNA POLYMERASE III GAMMA-TAU SUBUNIT"/>
    <property type="match status" value="1"/>
</dbReference>
<dbReference type="RefSeq" id="WP_274797471.1">
    <property type="nucleotide sequence ID" value="NZ_CP113528.1"/>
</dbReference>
<dbReference type="EMBL" id="CP113528">
    <property type="protein sequence ID" value="WDV09251.1"/>
    <property type="molecule type" value="Genomic_DNA"/>
</dbReference>
<dbReference type="InterPro" id="IPR027417">
    <property type="entry name" value="P-loop_NTPase"/>
</dbReference>
<organism evidence="1 2">
    <name type="scientific">Lysinibacillus irui</name>
    <dbReference type="NCBI Taxonomy" id="2998077"/>
    <lineage>
        <taxon>Bacteria</taxon>
        <taxon>Bacillati</taxon>
        <taxon>Bacillota</taxon>
        <taxon>Bacilli</taxon>
        <taxon>Bacillales</taxon>
        <taxon>Bacillaceae</taxon>
        <taxon>Lysinibacillus</taxon>
    </lineage>
</organism>
<dbReference type="InterPro" id="IPR050238">
    <property type="entry name" value="DNA_Rep/Repair_Clamp_Loader"/>
</dbReference>
<dbReference type="Pfam" id="PF13177">
    <property type="entry name" value="DNA_pol3_delta2"/>
    <property type="match status" value="1"/>
</dbReference>
<evidence type="ECO:0000313" key="1">
    <source>
        <dbReference type="EMBL" id="WDV09251.1"/>
    </source>
</evidence>
<dbReference type="Proteomes" id="UP001219585">
    <property type="component" value="Plasmid unnamed"/>
</dbReference>
<evidence type="ECO:0000313" key="2">
    <source>
        <dbReference type="Proteomes" id="UP001219585"/>
    </source>
</evidence>